<feature type="domain" description="Large ribosomal subunit protein uL15/eL18" evidence="4">
    <location>
        <begin position="62"/>
        <end position="119"/>
    </location>
</feature>
<dbReference type="EMBL" id="KE163744">
    <property type="protein sequence ID" value="EPQ13584.1"/>
    <property type="molecule type" value="Genomic_DNA"/>
</dbReference>
<protein>
    <submittedName>
        <fullName evidence="5">60S ribosomal protein L18</fullName>
    </submittedName>
</protein>
<dbReference type="GO" id="GO:0005840">
    <property type="term" value="C:ribosome"/>
    <property type="evidence" value="ECO:0007669"/>
    <property type="project" value="UniProtKB-KW"/>
</dbReference>
<evidence type="ECO:0000256" key="2">
    <source>
        <dbReference type="ARBA" id="ARBA00023274"/>
    </source>
</evidence>
<evidence type="ECO:0000313" key="5">
    <source>
        <dbReference type="EMBL" id="EPQ13584.1"/>
    </source>
</evidence>
<evidence type="ECO:0000259" key="4">
    <source>
        <dbReference type="Pfam" id="PF17135"/>
    </source>
</evidence>
<evidence type="ECO:0000313" key="6">
    <source>
        <dbReference type="Proteomes" id="UP000052978"/>
    </source>
</evidence>
<gene>
    <name evidence="5" type="ORF">D623_10014365</name>
</gene>
<sequence length="135" mass="14624">MLMDIHHNKGQKGGAQEPQEPGHLPKAAGQAVQVSCQTYQLHHQPSDAEEVVHDLHQAAAWMIWKMELPGREGKTAVVVGSIPDDVYAGGAQLKVCALHVSSCTRGKILTFSQLALDSHRAVAPSYSLALQRAKR</sequence>
<evidence type="ECO:0000256" key="3">
    <source>
        <dbReference type="SAM" id="MobiDB-lite"/>
    </source>
</evidence>
<accession>S7N8L0</accession>
<organism evidence="5 6">
    <name type="scientific">Myotis brandtii</name>
    <name type="common">Brandt's bat</name>
    <dbReference type="NCBI Taxonomy" id="109478"/>
    <lineage>
        <taxon>Eukaryota</taxon>
        <taxon>Metazoa</taxon>
        <taxon>Chordata</taxon>
        <taxon>Craniata</taxon>
        <taxon>Vertebrata</taxon>
        <taxon>Euteleostomi</taxon>
        <taxon>Mammalia</taxon>
        <taxon>Eutheria</taxon>
        <taxon>Laurasiatheria</taxon>
        <taxon>Chiroptera</taxon>
        <taxon>Yangochiroptera</taxon>
        <taxon>Vespertilionidae</taxon>
        <taxon>Myotis</taxon>
    </lineage>
</organism>
<evidence type="ECO:0000256" key="1">
    <source>
        <dbReference type="ARBA" id="ARBA00022980"/>
    </source>
</evidence>
<name>S7N8L0_MYOBR</name>
<dbReference type="Pfam" id="PF17135">
    <property type="entry name" value="Ribosomal_L18"/>
    <property type="match status" value="1"/>
</dbReference>
<dbReference type="AlphaFoldDB" id="S7N8L0"/>
<keyword evidence="2" id="KW-0687">Ribonucleoprotein</keyword>
<keyword evidence="6" id="KW-1185">Reference proteome</keyword>
<dbReference type="Gene3D" id="3.100.10.10">
    <property type="match status" value="1"/>
</dbReference>
<reference evidence="5 6" key="1">
    <citation type="journal article" date="2013" name="Nat. Commun.">
        <title>Genome analysis reveals insights into physiology and longevity of the Brandt's bat Myotis brandtii.</title>
        <authorList>
            <person name="Seim I."/>
            <person name="Fang X."/>
            <person name="Xiong Z."/>
            <person name="Lobanov A.V."/>
            <person name="Huang Z."/>
            <person name="Ma S."/>
            <person name="Feng Y."/>
            <person name="Turanov A.A."/>
            <person name="Zhu Y."/>
            <person name="Lenz T.L."/>
            <person name="Gerashchenko M.V."/>
            <person name="Fan D."/>
            <person name="Hee Yim S."/>
            <person name="Yao X."/>
            <person name="Jordan D."/>
            <person name="Xiong Y."/>
            <person name="Ma Y."/>
            <person name="Lyapunov A.N."/>
            <person name="Chen G."/>
            <person name="Kulakova O.I."/>
            <person name="Sun Y."/>
            <person name="Lee S.G."/>
            <person name="Bronson R.T."/>
            <person name="Moskalev A.A."/>
            <person name="Sunyaev S.R."/>
            <person name="Zhang G."/>
            <person name="Krogh A."/>
            <person name="Wang J."/>
            <person name="Gladyshev V.N."/>
        </authorList>
    </citation>
    <scope>NUCLEOTIDE SEQUENCE [LARGE SCALE GENOMIC DNA]</scope>
</reference>
<keyword evidence="1 5" id="KW-0689">Ribosomal protein</keyword>
<dbReference type="InterPro" id="IPR021131">
    <property type="entry name" value="Ribosomal_uL15/eL18"/>
</dbReference>
<dbReference type="Proteomes" id="UP000052978">
    <property type="component" value="Unassembled WGS sequence"/>
</dbReference>
<dbReference type="GO" id="GO:1990904">
    <property type="term" value="C:ribonucleoprotein complex"/>
    <property type="evidence" value="ECO:0007669"/>
    <property type="project" value="UniProtKB-KW"/>
</dbReference>
<feature type="region of interest" description="Disordered" evidence="3">
    <location>
        <begin position="1"/>
        <end position="28"/>
    </location>
</feature>
<proteinExistence type="predicted"/>